<name>A0A096CXT6_9FIRM</name>
<dbReference type="InterPro" id="IPR014196">
    <property type="entry name" value="SpoIIM"/>
</dbReference>
<keyword evidence="1" id="KW-0812">Transmembrane</keyword>
<gene>
    <name evidence="2" type="ORF">Y919_00130</name>
</gene>
<dbReference type="EMBL" id="AZTB01000001">
    <property type="protein sequence ID" value="KGG81404.1"/>
    <property type="molecule type" value="Genomic_DNA"/>
</dbReference>
<keyword evidence="1" id="KW-0472">Membrane</keyword>
<evidence type="ECO:0000256" key="1">
    <source>
        <dbReference type="SAM" id="Phobius"/>
    </source>
</evidence>
<dbReference type="STRING" id="1156417.Y919_00130"/>
<evidence type="ECO:0008006" key="4">
    <source>
        <dbReference type="Google" id="ProtNLM"/>
    </source>
</evidence>
<accession>A0A096CXT6</accession>
<feature type="transmembrane region" description="Helical" evidence="1">
    <location>
        <begin position="138"/>
        <end position="159"/>
    </location>
</feature>
<dbReference type="Pfam" id="PF01944">
    <property type="entry name" value="SpoIIM"/>
    <property type="match status" value="1"/>
</dbReference>
<comment type="caution">
    <text evidence="2">The sequence shown here is derived from an EMBL/GenBank/DDBJ whole genome shotgun (WGS) entry which is preliminary data.</text>
</comment>
<feature type="transmembrane region" description="Helical" evidence="1">
    <location>
        <begin position="85"/>
        <end position="118"/>
    </location>
</feature>
<keyword evidence="1" id="KW-1133">Transmembrane helix</keyword>
<dbReference type="PIRSF" id="PIRSF038973">
    <property type="entry name" value="SpoIIM"/>
    <property type="match status" value="1"/>
</dbReference>
<reference evidence="2 3" key="1">
    <citation type="submission" date="2013-12" db="EMBL/GenBank/DDBJ databases">
        <title>Draft genome sequence of Caloranaerobacter sp. H53214.</title>
        <authorList>
            <person name="Jiang L.J."/>
            <person name="Shao Z.Z."/>
            <person name="Long M.N."/>
        </authorList>
    </citation>
    <scope>NUCLEOTIDE SEQUENCE [LARGE SCALE GENOMIC DNA]</scope>
    <source>
        <strain evidence="2 3">H53214</strain>
    </source>
</reference>
<dbReference type="AlphaFoldDB" id="A0A096CXT6"/>
<dbReference type="NCBIfam" id="TIGR02831">
    <property type="entry name" value="spo_II_M"/>
    <property type="match status" value="1"/>
</dbReference>
<feature type="transmembrane region" description="Helical" evidence="1">
    <location>
        <begin position="171"/>
        <end position="195"/>
    </location>
</feature>
<evidence type="ECO:0000313" key="3">
    <source>
        <dbReference type="Proteomes" id="UP000029622"/>
    </source>
</evidence>
<dbReference type="InterPro" id="IPR002798">
    <property type="entry name" value="SpoIIM-like"/>
</dbReference>
<protein>
    <recommendedName>
        <fullName evidence="4">Stage II sporulation protein M</fullName>
    </recommendedName>
</protein>
<organism evidence="2 3">
    <name type="scientific">Caloranaerobacter azorensis H53214</name>
    <dbReference type="NCBI Taxonomy" id="1156417"/>
    <lineage>
        <taxon>Bacteria</taxon>
        <taxon>Bacillati</taxon>
        <taxon>Bacillota</taxon>
        <taxon>Tissierellia</taxon>
        <taxon>Tissierellales</taxon>
        <taxon>Thermohalobacteraceae</taxon>
        <taxon>Caloranaerobacter</taxon>
    </lineage>
</organism>
<feature type="transmembrane region" description="Helical" evidence="1">
    <location>
        <begin position="17"/>
        <end position="38"/>
    </location>
</feature>
<evidence type="ECO:0000313" key="2">
    <source>
        <dbReference type="EMBL" id="KGG81404.1"/>
    </source>
</evidence>
<sequence length="216" mass="24678">MGVNLKKIFNNHFQKYIFLYFLVIVFLMIGISTGAITIRTVDDTAREQIINYLGSFSNIINKDADLNTIKVFRYSITNNIQTIIAIWLLGITVIGVPIVLIIIALRGFIIGFTVAFFIKEFKIKGLTLSLLYLLPQNIFLIFGFIVTSVISILFSISILKNRINVIRRPSFLNRFVNYTITMFIISIIIIIGSLVESFTTPIFLKVINNYLTVFMK</sequence>
<dbReference type="Proteomes" id="UP000029622">
    <property type="component" value="Unassembled WGS sequence"/>
</dbReference>
<proteinExistence type="predicted"/>
<dbReference type="RefSeq" id="WP_035161128.1">
    <property type="nucleotide sequence ID" value="NZ_AZTB01000001.1"/>
</dbReference>